<dbReference type="Proteomes" id="UP000197468">
    <property type="component" value="Unassembled WGS sequence"/>
</dbReference>
<accession>A0A246J341</accession>
<organism evidence="2 3">
    <name type="scientific">Roseateles aquatilis</name>
    <dbReference type="NCBI Taxonomy" id="431061"/>
    <lineage>
        <taxon>Bacteria</taxon>
        <taxon>Pseudomonadati</taxon>
        <taxon>Pseudomonadota</taxon>
        <taxon>Betaproteobacteria</taxon>
        <taxon>Burkholderiales</taxon>
        <taxon>Sphaerotilaceae</taxon>
        <taxon>Roseateles</taxon>
    </lineage>
</organism>
<evidence type="ECO:0000313" key="2">
    <source>
        <dbReference type="EMBL" id="OWQ87005.1"/>
    </source>
</evidence>
<evidence type="ECO:0000256" key="1">
    <source>
        <dbReference type="SAM" id="Phobius"/>
    </source>
</evidence>
<feature type="transmembrane region" description="Helical" evidence="1">
    <location>
        <begin position="12"/>
        <end position="34"/>
    </location>
</feature>
<keyword evidence="1" id="KW-1133">Transmembrane helix</keyword>
<keyword evidence="1" id="KW-0472">Membrane</keyword>
<reference evidence="2 3" key="1">
    <citation type="journal article" date="2008" name="Int. J. Syst. Evol. Microbiol.">
        <title>Description of Roseateles aquatilis sp. nov. and Roseateles terrae sp. nov., in the class Betaproteobacteria, and emended description of the genus Roseateles.</title>
        <authorList>
            <person name="Gomila M."/>
            <person name="Bowien B."/>
            <person name="Falsen E."/>
            <person name="Moore E.R."/>
            <person name="Lalucat J."/>
        </authorList>
    </citation>
    <scope>NUCLEOTIDE SEQUENCE [LARGE SCALE GENOMIC DNA]</scope>
    <source>
        <strain evidence="2 3">CCUG 48205</strain>
    </source>
</reference>
<sequence length="169" mass="18201">MKVDFAPARRPIAALVAWAVICALLTVGLGIGAWRAWDRRQVSAAQAAADAEQITRLQATLRARADQAAAAAAPPSYARDALTVARTAVFPTQAVLRSLETVAVDGVRVTAIELNAVRGGADVSLEFDDYKALLAYLELLNEGESMQRWTLVRAEAAGMRRQAVIRSVW</sequence>
<comment type="caution">
    <text evidence="2">The sequence shown here is derived from an EMBL/GenBank/DDBJ whole genome shotgun (WGS) entry which is preliminary data.</text>
</comment>
<keyword evidence="3" id="KW-1185">Reference proteome</keyword>
<keyword evidence="1" id="KW-0812">Transmembrane</keyword>
<dbReference type="AlphaFoldDB" id="A0A246J341"/>
<gene>
    <name evidence="2" type="ORF">CDN99_20130</name>
</gene>
<evidence type="ECO:0000313" key="3">
    <source>
        <dbReference type="Proteomes" id="UP000197468"/>
    </source>
</evidence>
<dbReference type="EMBL" id="NIOF01000010">
    <property type="protein sequence ID" value="OWQ87005.1"/>
    <property type="molecule type" value="Genomic_DNA"/>
</dbReference>
<proteinExistence type="predicted"/>
<name>A0A246J341_9BURK</name>
<protein>
    <submittedName>
        <fullName evidence="2">Uncharacterized protein</fullName>
    </submittedName>
</protein>